<evidence type="ECO:0000256" key="2">
    <source>
        <dbReference type="ARBA" id="ARBA00013729"/>
    </source>
</evidence>
<dbReference type="GO" id="GO:0032784">
    <property type="term" value="P:regulation of DNA-templated transcription elongation"/>
    <property type="evidence" value="ECO:0007669"/>
    <property type="project" value="UniProtKB-UniRule"/>
</dbReference>
<evidence type="ECO:0000259" key="11">
    <source>
        <dbReference type="Pfam" id="PF03449"/>
    </source>
</evidence>
<keyword evidence="12" id="KW-0648">Protein biosynthesis</keyword>
<feature type="domain" description="Transcription elongation factor GreA/GreB C-terminal" evidence="10">
    <location>
        <begin position="84"/>
        <end position="156"/>
    </location>
</feature>
<organism evidence="12 13">
    <name type="scientific">SAR86 cluster bacterium</name>
    <dbReference type="NCBI Taxonomy" id="2030880"/>
    <lineage>
        <taxon>Bacteria</taxon>
        <taxon>Pseudomonadati</taxon>
        <taxon>Pseudomonadota</taxon>
        <taxon>Gammaproteobacteria</taxon>
        <taxon>SAR86 cluster</taxon>
    </lineage>
</organism>
<keyword evidence="4 8" id="KW-0238">DNA-binding</keyword>
<proteinExistence type="inferred from homology"/>
<dbReference type="EMBL" id="QOPE01000009">
    <property type="protein sequence ID" value="RCL41937.1"/>
    <property type="molecule type" value="Genomic_DNA"/>
</dbReference>
<dbReference type="Gene3D" id="3.10.50.30">
    <property type="entry name" value="Transcription elongation factor, GreA/GreB, C-terminal domain"/>
    <property type="match status" value="1"/>
</dbReference>
<dbReference type="PIRSF" id="PIRSF006092">
    <property type="entry name" value="GreA_GreB"/>
    <property type="match status" value="1"/>
</dbReference>
<dbReference type="InterPro" id="IPR023459">
    <property type="entry name" value="Tscrpt_elong_fac_GreA/B_fam"/>
</dbReference>
<dbReference type="InterPro" id="IPR006359">
    <property type="entry name" value="Tscrpt_elong_fac_GreA"/>
</dbReference>
<dbReference type="Proteomes" id="UP000253307">
    <property type="component" value="Unassembled WGS sequence"/>
</dbReference>
<evidence type="ECO:0000313" key="12">
    <source>
        <dbReference type="EMBL" id="RCL41937.1"/>
    </source>
</evidence>
<dbReference type="GO" id="GO:0003746">
    <property type="term" value="F:translation elongation factor activity"/>
    <property type="evidence" value="ECO:0007669"/>
    <property type="project" value="UniProtKB-KW"/>
</dbReference>
<name>A0A368BYJ5_9GAMM</name>
<dbReference type="InterPro" id="IPR036805">
    <property type="entry name" value="Tscrpt_elong_fac_GreA/B_N_sf"/>
</dbReference>
<evidence type="ECO:0000259" key="10">
    <source>
        <dbReference type="Pfam" id="PF01272"/>
    </source>
</evidence>
<protein>
    <recommendedName>
        <fullName evidence="2 8">Transcription elongation factor GreA</fullName>
    </recommendedName>
    <alternativeName>
        <fullName evidence="7 8">Transcript cleavage factor GreA</fullName>
    </alternativeName>
</protein>
<accession>A0A368BYJ5</accession>
<dbReference type="InterPro" id="IPR028624">
    <property type="entry name" value="Tscrpt_elong_fac_GreA/B"/>
</dbReference>
<dbReference type="AlphaFoldDB" id="A0A368BYJ5"/>
<dbReference type="PROSITE" id="PS00829">
    <property type="entry name" value="GREAB_1"/>
    <property type="match status" value="1"/>
</dbReference>
<dbReference type="GO" id="GO:0006354">
    <property type="term" value="P:DNA-templated transcription elongation"/>
    <property type="evidence" value="ECO:0007669"/>
    <property type="project" value="TreeGrafter"/>
</dbReference>
<comment type="similarity">
    <text evidence="1 8 9">Belongs to the GreA/GreB family.</text>
</comment>
<dbReference type="Pfam" id="PF01272">
    <property type="entry name" value="GreA_GreB"/>
    <property type="match status" value="1"/>
</dbReference>
<sequence>MDKNPITKDGEKAIKSELHQLKTVDRPNISQAIAEARAHGDLKENAEYHAAKEQQGLLEQKIAEIEATLANCQIIDVKEIPYTGRVVFGSTVEVYDVSNDAEISYQIVGNLESDPANGKISIDTPIAKSLIGKSEGDEVAVETPSGKISLEIVLVKHN</sequence>
<dbReference type="Gene3D" id="1.10.287.180">
    <property type="entry name" value="Transcription elongation factor, GreA/GreB, N-terminal domain"/>
    <property type="match status" value="1"/>
</dbReference>
<dbReference type="InterPro" id="IPR001437">
    <property type="entry name" value="Tscrpt_elong_fac_GreA/B_C"/>
</dbReference>
<dbReference type="NCBIfam" id="NF001261">
    <property type="entry name" value="PRK00226.1-2"/>
    <property type="match status" value="1"/>
</dbReference>
<evidence type="ECO:0000256" key="4">
    <source>
        <dbReference type="ARBA" id="ARBA00023125"/>
    </source>
</evidence>
<dbReference type="InterPro" id="IPR036953">
    <property type="entry name" value="GreA/GreB_C_sf"/>
</dbReference>
<dbReference type="FunFam" id="1.10.287.180:FF:000001">
    <property type="entry name" value="Transcription elongation factor GreA"/>
    <property type="match status" value="1"/>
</dbReference>
<keyword evidence="3 8" id="KW-0805">Transcription regulation</keyword>
<dbReference type="SUPFAM" id="SSF46557">
    <property type="entry name" value="GreA transcript cleavage protein, N-terminal domain"/>
    <property type="match status" value="1"/>
</dbReference>
<dbReference type="FunFam" id="3.10.50.30:FF:000001">
    <property type="entry name" value="Transcription elongation factor GreA"/>
    <property type="match status" value="1"/>
</dbReference>
<keyword evidence="12" id="KW-0251">Elongation factor</keyword>
<dbReference type="PANTHER" id="PTHR30437:SF4">
    <property type="entry name" value="TRANSCRIPTION ELONGATION FACTOR GREA"/>
    <property type="match status" value="1"/>
</dbReference>
<comment type="caution">
    <text evidence="12">The sequence shown here is derived from an EMBL/GenBank/DDBJ whole genome shotgun (WGS) entry which is preliminary data.</text>
</comment>
<evidence type="ECO:0000256" key="3">
    <source>
        <dbReference type="ARBA" id="ARBA00023015"/>
    </source>
</evidence>
<dbReference type="InterPro" id="IPR022691">
    <property type="entry name" value="Tscrpt_elong_fac_GreA/B_N"/>
</dbReference>
<dbReference type="GO" id="GO:0003677">
    <property type="term" value="F:DNA binding"/>
    <property type="evidence" value="ECO:0007669"/>
    <property type="project" value="UniProtKB-UniRule"/>
</dbReference>
<evidence type="ECO:0000256" key="6">
    <source>
        <dbReference type="ARBA" id="ARBA00024916"/>
    </source>
</evidence>
<evidence type="ECO:0000256" key="5">
    <source>
        <dbReference type="ARBA" id="ARBA00023163"/>
    </source>
</evidence>
<feature type="domain" description="Transcription elongation factor GreA/GreB N-terminal" evidence="11">
    <location>
        <begin position="4"/>
        <end position="74"/>
    </location>
</feature>
<evidence type="ECO:0000256" key="9">
    <source>
        <dbReference type="RuleBase" id="RU000556"/>
    </source>
</evidence>
<dbReference type="NCBIfam" id="NF001263">
    <property type="entry name" value="PRK00226.1-4"/>
    <property type="match status" value="1"/>
</dbReference>
<keyword evidence="5 8" id="KW-0804">Transcription</keyword>
<gene>
    <name evidence="8" type="primary">greA</name>
    <name evidence="12" type="ORF">DBW96_01840</name>
</gene>
<dbReference type="HAMAP" id="MF_00105">
    <property type="entry name" value="GreA_GreB"/>
    <property type="match status" value="1"/>
</dbReference>
<evidence type="ECO:0000256" key="7">
    <source>
        <dbReference type="ARBA" id="ARBA00030776"/>
    </source>
</evidence>
<dbReference type="InterPro" id="IPR018151">
    <property type="entry name" value="TF_GreA/GreB_CS"/>
</dbReference>
<dbReference type="GO" id="GO:0070063">
    <property type="term" value="F:RNA polymerase binding"/>
    <property type="evidence" value="ECO:0007669"/>
    <property type="project" value="InterPro"/>
</dbReference>
<dbReference type="PANTHER" id="PTHR30437">
    <property type="entry name" value="TRANSCRIPTION ELONGATION FACTOR GREA"/>
    <property type="match status" value="1"/>
</dbReference>
<comment type="function">
    <text evidence="6 8 9">Necessary for efficient RNA polymerase transcription elongation past template-encoded arresting sites. The arresting sites in DNA have the property of trapping a certain fraction of elongating RNA polymerases that pass through, resulting in locked ternary complexes. Cleavage of the nascent transcript by cleavage factors such as GreA or GreB allows the resumption of elongation from the new 3'terminus. GreA releases sequences of 2 to 3 nucleotides.</text>
</comment>
<evidence type="ECO:0000256" key="1">
    <source>
        <dbReference type="ARBA" id="ARBA00008213"/>
    </source>
</evidence>
<dbReference type="Pfam" id="PF03449">
    <property type="entry name" value="GreA_GreB_N"/>
    <property type="match status" value="1"/>
</dbReference>
<dbReference type="NCBIfam" id="TIGR01462">
    <property type="entry name" value="greA"/>
    <property type="match status" value="1"/>
</dbReference>
<dbReference type="SUPFAM" id="SSF54534">
    <property type="entry name" value="FKBP-like"/>
    <property type="match status" value="1"/>
</dbReference>
<evidence type="ECO:0000313" key="13">
    <source>
        <dbReference type="Proteomes" id="UP000253307"/>
    </source>
</evidence>
<dbReference type="NCBIfam" id="NF001264">
    <property type="entry name" value="PRK00226.1-5"/>
    <property type="match status" value="1"/>
</dbReference>
<reference evidence="12 13" key="1">
    <citation type="journal article" date="2018" name="Microbiome">
        <title>Fine metagenomic profile of the Mediterranean stratified and mixed water columns revealed by assembly and recruitment.</title>
        <authorList>
            <person name="Haro-Moreno J.M."/>
            <person name="Lopez-Perez M."/>
            <person name="De La Torre J.R."/>
            <person name="Picazo A."/>
            <person name="Camacho A."/>
            <person name="Rodriguez-Valera F."/>
        </authorList>
    </citation>
    <scope>NUCLEOTIDE SEQUENCE [LARGE SCALE GENOMIC DNA]</scope>
    <source>
        <strain evidence="12">MED-G82</strain>
    </source>
</reference>
<evidence type="ECO:0000256" key="8">
    <source>
        <dbReference type="HAMAP-Rule" id="MF_00105"/>
    </source>
</evidence>